<protein>
    <submittedName>
        <fullName evidence="3">13d08c16-72fe-4899-a00b-e8d00f88488c</fullName>
    </submittedName>
</protein>
<evidence type="ECO:0000313" key="4">
    <source>
        <dbReference type="Proteomes" id="UP000289323"/>
    </source>
</evidence>
<name>A0A446BW89_9PEZI</name>
<evidence type="ECO:0000313" key="3">
    <source>
        <dbReference type="EMBL" id="SPQ26806.1"/>
    </source>
</evidence>
<dbReference type="EMBL" id="OUUZ01000018">
    <property type="protein sequence ID" value="SPQ26806.1"/>
    <property type="molecule type" value="Genomic_DNA"/>
</dbReference>
<organism evidence="3 4">
    <name type="scientific">Thermothielavioides terrestris</name>
    <dbReference type="NCBI Taxonomy" id="2587410"/>
    <lineage>
        <taxon>Eukaryota</taxon>
        <taxon>Fungi</taxon>
        <taxon>Dikarya</taxon>
        <taxon>Ascomycota</taxon>
        <taxon>Pezizomycotina</taxon>
        <taxon>Sordariomycetes</taxon>
        <taxon>Sordariomycetidae</taxon>
        <taxon>Sordariales</taxon>
        <taxon>Chaetomiaceae</taxon>
        <taxon>Thermothielavioides</taxon>
    </lineage>
</organism>
<gene>
    <name evidence="3" type="ORF">TT172_LOCUS9225</name>
</gene>
<dbReference type="Proteomes" id="UP000289323">
    <property type="component" value="Unassembled WGS sequence"/>
</dbReference>
<reference evidence="3 4" key="1">
    <citation type="submission" date="2018-04" db="EMBL/GenBank/DDBJ databases">
        <authorList>
            <person name="Huttner S."/>
            <person name="Dainat J."/>
        </authorList>
    </citation>
    <scope>NUCLEOTIDE SEQUENCE [LARGE SCALE GENOMIC DNA]</scope>
</reference>
<feature type="transmembrane region" description="Helical" evidence="2">
    <location>
        <begin position="36"/>
        <end position="56"/>
    </location>
</feature>
<dbReference type="PANTHER" id="PTHR35043:SF8">
    <property type="entry name" value="DUF4220 DOMAIN-CONTAINING PROTEIN"/>
    <property type="match status" value="1"/>
</dbReference>
<dbReference type="PANTHER" id="PTHR35043">
    <property type="entry name" value="TRANSCRIPTION FACTOR DOMAIN-CONTAINING PROTEIN"/>
    <property type="match status" value="1"/>
</dbReference>
<dbReference type="AlphaFoldDB" id="A0A446BW89"/>
<feature type="region of interest" description="Disordered" evidence="1">
    <location>
        <begin position="159"/>
        <end position="183"/>
    </location>
</feature>
<sequence>MTSNTTEAAATTTTTTTAAAIVGWVAGPPERGTWGLVWGCLVAIFASTWTVLHLNVPALEDGAWTRTVRKAKWMAITVLFPEFILAKAICELRLALADLRDLAARYASPEAARWLSWVEESQESIDDPVVRMQWSWSVGYDGRVVRLLSWLLGLSAPAGGPARNQRDEEGATSEPGKSVKSESAVDFEKRQVWTLTHSYLANMGGLVYVSSRSARARREQVAVYLPATGQILATGSGSPFELLRGVILDEDDIKDKSKADWLGRGLAVVQTTWIILNVASRAATELPLTQLEIATVAFSVFAIATYLANWWKPKDVSRPHIIPRPSHVSFQLRADMYDRMQSFMLRFWSPVEAKQQTFSLIDCCNQALKAGADGRRRGQLLSRPYHKVSRFLTIGAGIVYAAARLTIIALLFTTLRSVPEGVYTDTPWTRFLPNIS</sequence>
<keyword evidence="2" id="KW-0812">Transmembrane</keyword>
<evidence type="ECO:0000256" key="2">
    <source>
        <dbReference type="SAM" id="Phobius"/>
    </source>
</evidence>
<feature type="transmembrane region" description="Helical" evidence="2">
    <location>
        <begin position="291"/>
        <end position="311"/>
    </location>
</feature>
<feature type="transmembrane region" description="Helical" evidence="2">
    <location>
        <begin position="261"/>
        <end position="279"/>
    </location>
</feature>
<proteinExistence type="predicted"/>
<evidence type="ECO:0000256" key="1">
    <source>
        <dbReference type="SAM" id="MobiDB-lite"/>
    </source>
</evidence>
<keyword evidence="2" id="KW-1133">Transmembrane helix</keyword>
<feature type="transmembrane region" description="Helical" evidence="2">
    <location>
        <begin position="391"/>
        <end position="412"/>
    </location>
</feature>
<accession>A0A446BW89</accession>
<keyword evidence="2" id="KW-0472">Membrane</keyword>